<dbReference type="EMBL" id="JADGMS010000012">
    <property type="protein sequence ID" value="KAF9671444.1"/>
    <property type="molecule type" value="Genomic_DNA"/>
</dbReference>
<organism evidence="2 3">
    <name type="scientific">Salix dunnii</name>
    <dbReference type="NCBI Taxonomy" id="1413687"/>
    <lineage>
        <taxon>Eukaryota</taxon>
        <taxon>Viridiplantae</taxon>
        <taxon>Streptophyta</taxon>
        <taxon>Embryophyta</taxon>
        <taxon>Tracheophyta</taxon>
        <taxon>Spermatophyta</taxon>
        <taxon>Magnoliopsida</taxon>
        <taxon>eudicotyledons</taxon>
        <taxon>Gunneridae</taxon>
        <taxon>Pentapetalae</taxon>
        <taxon>rosids</taxon>
        <taxon>fabids</taxon>
        <taxon>Malpighiales</taxon>
        <taxon>Salicaceae</taxon>
        <taxon>Saliceae</taxon>
        <taxon>Salix</taxon>
    </lineage>
</organism>
<name>A0A835JN23_9ROSI</name>
<feature type="region of interest" description="Disordered" evidence="1">
    <location>
        <begin position="68"/>
        <end position="126"/>
    </location>
</feature>
<keyword evidence="3" id="KW-1185">Reference proteome</keyword>
<accession>A0A835JN23</accession>
<dbReference type="Proteomes" id="UP000657918">
    <property type="component" value="Unassembled WGS sequence"/>
</dbReference>
<comment type="caution">
    <text evidence="2">The sequence shown here is derived from an EMBL/GenBank/DDBJ whole genome shotgun (WGS) entry which is preliminary data.</text>
</comment>
<evidence type="ECO:0000256" key="1">
    <source>
        <dbReference type="SAM" id="MobiDB-lite"/>
    </source>
</evidence>
<sequence length="126" mass="13743">MRPFQKSGFGARISSRISTIIRDQPGSIPWRQHNPSIPVAENSSGWAETGKEVNLIEHKKLEKAVKRAEDPTLASCSTSESTSDRTWSSSARVCLTGARGQRGTPSHLNAAEVGKQHRNPTTPQPL</sequence>
<feature type="compositionally biased region" description="Low complexity" evidence="1">
    <location>
        <begin position="77"/>
        <end position="90"/>
    </location>
</feature>
<proteinExistence type="predicted"/>
<evidence type="ECO:0000313" key="2">
    <source>
        <dbReference type="EMBL" id="KAF9671444.1"/>
    </source>
</evidence>
<feature type="region of interest" description="Disordered" evidence="1">
    <location>
        <begin position="25"/>
        <end position="46"/>
    </location>
</feature>
<reference evidence="2 3" key="1">
    <citation type="submission" date="2020-10" db="EMBL/GenBank/DDBJ databases">
        <title>Plant Genome Project.</title>
        <authorList>
            <person name="Zhang R.-G."/>
        </authorList>
    </citation>
    <scope>NUCLEOTIDE SEQUENCE [LARGE SCALE GENOMIC DNA]</scope>
    <source>
        <strain evidence="2">FAFU-HL-1</strain>
        <tissue evidence="2">Leaf</tissue>
    </source>
</reference>
<dbReference type="AlphaFoldDB" id="A0A835JN23"/>
<gene>
    <name evidence="2" type="ORF">SADUNF_Sadunf12G0048400</name>
</gene>
<evidence type="ECO:0000313" key="3">
    <source>
        <dbReference type="Proteomes" id="UP000657918"/>
    </source>
</evidence>
<protein>
    <submittedName>
        <fullName evidence="2">Uncharacterized protein</fullName>
    </submittedName>
</protein>